<dbReference type="OrthoDB" id="9809599at2"/>
<proteinExistence type="predicted"/>
<evidence type="ECO:0000256" key="5">
    <source>
        <dbReference type="SAM" id="Phobius"/>
    </source>
</evidence>
<feature type="transmembrane region" description="Helical" evidence="5">
    <location>
        <begin position="308"/>
        <end position="331"/>
    </location>
</feature>
<dbReference type="AlphaFoldDB" id="A0A1J1LR90"/>
<feature type="transmembrane region" description="Helical" evidence="5">
    <location>
        <begin position="338"/>
        <end position="359"/>
    </location>
</feature>
<dbReference type="Pfam" id="PF07690">
    <property type="entry name" value="MFS_1"/>
    <property type="match status" value="1"/>
</dbReference>
<dbReference type="Gene3D" id="1.20.1250.20">
    <property type="entry name" value="MFS general substrate transporter like domains"/>
    <property type="match status" value="2"/>
</dbReference>
<dbReference type="PANTHER" id="PTHR23514">
    <property type="entry name" value="BYPASS OF STOP CODON PROTEIN 6"/>
    <property type="match status" value="1"/>
</dbReference>
<dbReference type="GO" id="GO:0016020">
    <property type="term" value="C:membrane"/>
    <property type="evidence" value="ECO:0007669"/>
    <property type="project" value="UniProtKB-SubCell"/>
</dbReference>
<comment type="subcellular location">
    <subcellularLocation>
        <location evidence="1">Membrane</location>
        <topology evidence="1">Multi-pass membrane protein</topology>
    </subcellularLocation>
</comment>
<feature type="transmembrane region" description="Helical" evidence="5">
    <location>
        <begin position="176"/>
        <end position="197"/>
    </location>
</feature>
<accession>A0A1J1LR90</accession>
<feature type="transmembrane region" description="Helical" evidence="5">
    <location>
        <begin position="250"/>
        <end position="270"/>
    </location>
</feature>
<dbReference type="InterPro" id="IPR011701">
    <property type="entry name" value="MFS"/>
</dbReference>
<protein>
    <submittedName>
        <fullName evidence="6">Major facilitator superfamily MFS_1</fullName>
    </submittedName>
</protein>
<evidence type="ECO:0000256" key="3">
    <source>
        <dbReference type="ARBA" id="ARBA00022989"/>
    </source>
</evidence>
<feature type="transmembrane region" description="Helical" evidence="5">
    <location>
        <begin position="85"/>
        <end position="103"/>
    </location>
</feature>
<dbReference type="SUPFAM" id="SSF103473">
    <property type="entry name" value="MFS general substrate transporter"/>
    <property type="match status" value="1"/>
</dbReference>
<evidence type="ECO:0000313" key="7">
    <source>
        <dbReference type="Proteomes" id="UP000184315"/>
    </source>
</evidence>
<feature type="transmembrane region" description="Helical" evidence="5">
    <location>
        <begin position="21"/>
        <end position="39"/>
    </location>
</feature>
<feature type="transmembrane region" description="Helical" evidence="5">
    <location>
        <begin position="282"/>
        <end position="302"/>
    </location>
</feature>
<evidence type="ECO:0000313" key="6">
    <source>
        <dbReference type="EMBL" id="CUR35104.1"/>
    </source>
</evidence>
<feature type="transmembrane region" description="Helical" evidence="5">
    <location>
        <begin position="149"/>
        <end position="170"/>
    </location>
</feature>
<dbReference type="RefSeq" id="WP_072722038.1">
    <property type="nucleotide sequence ID" value="NZ_LN889813.1"/>
</dbReference>
<dbReference type="InterPro" id="IPR051788">
    <property type="entry name" value="MFS_Transporter"/>
</dbReference>
<evidence type="ECO:0000256" key="1">
    <source>
        <dbReference type="ARBA" id="ARBA00004141"/>
    </source>
</evidence>
<feature type="transmembrane region" description="Helical" evidence="5">
    <location>
        <begin position="371"/>
        <end position="390"/>
    </location>
</feature>
<dbReference type="EMBL" id="CZDF01000172">
    <property type="protein sequence ID" value="CUR35104.1"/>
    <property type="molecule type" value="Genomic_DNA"/>
</dbReference>
<dbReference type="CDD" id="cd17393">
    <property type="entry name" value="MFS_MosC_like"/>
    <property type="match status" value="1"/>
</dbReference>
<reference evidence="7" key="1">
    <citation type="submission" date="2015-10" db="EMBL/GenBank/DDBJ databases">
        <authorList>
            <person name="Regsiter A."/>
            <person name="william w."/>
        </authorList>
    </citation>
    <scope>NUCLEOTIDE SEQUENCE [LARGE SCALE GENOMIC DNA]</scope>
</reference>
<keyword evidence="7" id="KW-1185">Reference proteome</keyword>
<keyword evidence="2 5" id="KW-0812">Transmembrane</keyword>
<feature type="transmembrane region" description="Helical" evidence="5">
    <location>
        <begin position="59"/>
        <end position="78"/>
    </location>
</feature>
<dbReference type="GO" id="GO:0022857">
    <property type="term" value="F:transmembrane transporter activity"/>
    <property type="evidence" value="ECO:0007669"/>
    <property type="project" value="InterPro"/>
</dbReference>
<organism evidence="6 7">
    <name type="scientific">Planktothrix tepida PCC 9214</name>
    <dbReference type="NCBI Taxonomy" id="671072"/>
    <lineage>
        <taxon>Bacteria</taxon>
        <taxon>Bacillati</taxon>
        <taxon>Cyanobacteriota</taxon>
        <taxon>Cyanophyceae</taxon>
        <taxon>Oscillatoriophycideae</taxon>
        <taxon>Oscillatoriales</taxon>
        <taxon>Microcoleaceae</taxon>
        <taxon>Planktothrix</taxon>
    </lineage>
</organism>
<keyword evidence="3 5" id="KW-1133">Transmembrane helix</keyword>
<dbReference type="InterPro" id="IPR036259">
    <property type="entry name" value="MFS_trans_sf"/>
</dbReference>
<gene>
    <name evidence="6" type="ORF">PL9214650543</name>
</gene>
<dbReference type="PANTHER" id="PTHR23514:SF13">
    <property type="entry name" value="INNER MEMBRANE PROTEIN YBJJ"/>
    <property type="match status" value="1"/>
</dbReference>
<sequence>MFISQERLDEQVQKEVPSASRLAVAALFYIQGAVFANWVARIPTIQQKLELSNGELGRVLLGIAIGAVVTMPATGWLLARFDNRLITTIAVLGYCMVLPLLALAPNVTLLELSLVLFGAFNGATDVSINSQGVDVEKRYGRPIMSSFHGMFSIGGMSCAAGSGLLAYLGVNPVLHLLSAGLLLGIVVIVASHWLLSGDITTDSHDEEPVFALPTGILLGMSIVAFCGLLGEGAMADWSAIYLQNTLNTGPGLAAAGYAVFSMTMAVGRFLGDGLTQKLGSVWMIRLGGLVAGGGLGLSLLIAQPVTALIGFACVGMGLASIVPIVLSAAGLTPGIAPGIALAAVTTAGYCGFLCGPPLIGFAADVIELRGALGIIVILSAVITVLAQTVLHTAPSENS</sequence>
<dbReference type="Proteomes" id="UP000184315">
    <property type="component" value="Unassembled WGS sequence"/>
</dbReference>
<name>A0A1J1LR90_9CYAN</name>
<evidence type="ECO:0000256" key="4">
    <source>
        <dbReference type="ARBA" id="ARBA00023136"/>
    </source>
</evidence>
<keyword evidence="4 5" id="KW-0472">Membrane</keyword>
<feature type="transmembrane region" description="Helical" evidence="5">
    <location>
        <begin position="209"/>
        <end position="230"/>
    </location>
</feature>
<evidence type="ECO:0000256" key="2">
    <source>
        <dbReference type="ARBA" id="ARBA00022692"/>
    </source>
</evidence>
<dbReference type="STRING" id="671072.PL9214650543"/>